<evidence type="ECO:0000313" key="2">
    <source>
        <dbReference type="Proteomes" id="UP000215127"/>
    </source>
</evidence>
<gene>
    <name evidence="1" type="ORF">ZT3D7_G8068</name>
</gene>
<dbReference type="AlphaFoldDB" id="A0A1X7RZW7"/>
<dbReference type="Proteomes" id="UP000215127">
    <property type="component" value="Chromosome 7"/>
</dbReference>
<protein>
    <submittedName>
        <fullName evidence="1">Uncharacterized protein</fullName>
    </submittedName>
</protein>
<evidence type="ECO:0000313" key="1">
    <source>
        <dbReference type="EMBL" id="SMQ52915.1"/>
    </source>
</evidence>
<proteinExistence type="predicted"/>
<keyword evidence="2" id="KW-1185">Reference proteome</keyword>
<organism evidence="1 2">
    <name type="scientific">Zymoseptoria tritici (strain ST99CH_3D7)</name>
    <dbReference type="NCBI Taxonomy" id="1276538"/>
    <lineage>
        <taxon>Eukaryota</taxon>
        <taxon>Fungi</taxon>
        <taxon>Dikarya</taxon>
        <taxon>Ascomycota</taxon>
        <taxon>Pezizomycotina</taxon>
        <taxon>Dothideomycetes</taxon>
        <taxon>Dothideomycetidae</taxon>
        <taxon>Mycosphaerellales</taxon>
        <taxon>Mycosphaerellaceae</taxon>
        <taxon>Zymoseptoria</taxon>
    </lineage>
</organism>
<name>A0A1X7RZW7_ZYMT9</name>
<reference evidence="1 2" key="1">
    <citation type="submission" date="2016-06" db="EMBL/GenBank/DDBJ databases">
        <authorList>
            <person name="Kjaerup R.B."/>
            <person name="Dalgaard T.S."/>
            <person name="Juul-Madsen H.R."/>
        </authorList>
    </citation>
    <scope>NUCLEOTIDE SEQUENCE [LARGE SCALE GENOMIC DNA]</scope>
</reference>
<sequence>MGILDIPAELLQSIFILITPDAHVLVSRKKDPDQRQDFCEADVLNRSEWRKLLNIRYTCRGFRSNLDRALDSAKKTGDSRLIMELVEHKECPSIREEGKRSGNHDSSMAFITSFYFLRVSCPHLIRVSKPGEEAYAEESLEFFAADFALPAVVHLPTSSSSHLISISHTTLCRRPDTANRPAFIHAVGGIIRGIMNPRLVFPTFRTPYLTPVTAEGLSLMACLFTTRASQLIELEYTNDEEEAVVIRLPGHAAAVERLRLCEEAAPLRLTATETGVDGRFGLSGDRIGP</sequence>
<dbReference type="EMBL" id="LT853698">
    <property type="protein sequence ID" value="SMQ52915.1"/>
    <property type="molecule type" value="Genomic_DNA"/>
</dbReference>
<accession>A0A1X7RZW7</accession>